<feature type="transmembrane region" description="Helical" evidence="1">
    <location>
        <begin position="44"/>
        <end position="67"/>
    </location>
</feature>
<organism evidence="2 3">
    <name type="scientific">Stenotrophomonas cyclobalanopsidis</name>
    <dbReference type="NCBI Taxonomy" id="2771362"/>
    <lineage>
        <taxon>Bacteria</taxon>
        <taxon>Pseudomonadati</taxon>
        <taxon>Pseudomonadota</taxon>
        <taxon>Gammaproteobacteria</taxon>
        <taxon>Lysobacterales</taxon>
        <taxon>Lysobacteraceae</taxon>
        <taxon>Stenotrophomonas</taxon>
    </lineage>
</organism>
<evidence type="ECO:0000313" key="2">
    <source>
        <dbReference type="EMBL" id="KAA9002271.1"/>
    </source>
</evidence>
<evidence type="ECO:0000256" key="1">
    <source>
        <dbReference type="SAM" id="Phobius"/>
    </source>
</evidence>
<evidence type="ECO:0008006" key="4">
    <source>
        <dbReference type="Google" id="ProtNLM"/>
    </source>
</evidence>
<keyword evidence="1" id="KW-0472">Membrane</keyword>
<gene>
    <name evidence="2" type="ORF">FJU31_05195</name>
</gene>
<reference evidence="2 3" key="1">
    <citation type="journal article" date="2020" name="Antonie Van Leeuwenhoek">
        <title>Stenotrophomonas cyclobalanopsidis sp. nov., isolated from the leaf spot disease of Cyclobalanopsis patelliformis.</title>
        <authorList>
            <person name="Bian D.R."/>
            <person name="Xue H."/>
            <person name="Piao C.G."/>
            <person name="Li Y."/>
        </authorList>
    </citation>
    <scope>NUCLEOTIDE SEQUENCE [LARGE SCALE GENOMIC DNA]</scope>
    <source>
        <strain evidence="2 3">TPQG1-4</strain>
    </source>
</reference>
<feature type="transmembrane region" description="Helical" evidence="1">
    <location>
        <begin position="73"/>
        <end position="106"/>
    </location>
</feature>
<name>A0ABQ6T430_9GAMM</name>
<accession>A0ABQ6T430</accession>
<sequence length="119" mass="12196">MDSSSLLLSVLSMIGVRLPVLIALCVGLVWVVGAPRDAARSGALGGLVLLLVANLGGVVANVVPLWMVSNGDFTAISAMSAVLGGVQFVLSLLSAFGIVLVIWALVRVLRQRPPLPPAA</sequence>
<dbReference type="RefSeq" id="WP_150453785.1">
    <property type="nucleotide sequence ID" value="NZ_VYKI01000004.1"/>
</dbReference>
<keyword evidence="1" id="KW-1133">Transmembrane helix</keyword>
<evidence type="ECO:0000313" key="3">
    <source>
        <dbReference type="Proteomes" id="UP000326367"/>
    </source>
</evidence>
<dbReference type="Proteomes" id="UP000326367">
    <property type="component" value="Unassembled WGS sequence"/>
</dbReference>
<keyword evidence="1" id="KW-0812">Transmembrane</keyword>
<dbReference type="EMBL" id="VYKI01000004">
    <property type="protein sequence ID" value="KAA9002271.1"/>
    <property type="molecule type" value="Genomic_DNA"/>
</dbReference>
<feature type="transmembrane region" description="Helical" evidence="1">
    <location>
        <begin position="6"/>
        <end position="32"/>
    </location>
</feature>
<proteinExistence type="predicted"/>
<keyword evidence="3" id="KW-1185">Reference proteome</keyword>
<protein>
    <recommendedName>
        <fullName evidence="4">Transmembrane protein</fullName>
    </recommendedName>
</protein>
<comment type="caution">
    <text evidence="2">The sequence shown here is derived from an EMBL/GenBank/DDBJ whole genome shotgun (WGS) entry which is preliminary data.</text>
</comment>